<keyword evidence="8" id="KW-0626">Porin</keyword>
<evidence type="ECO:0000256" key="7">
    <source>
        <dbReference type="ARBA" id="ARBA00023065"/>
    </source>
</evidence>
<evidence type="ECO:0000256" key="5">
    <source>
        <dbReference type="ARBA" id="ARBA00022692"/>
    </source>
</evidence>
<keyword evidence="7" id="KW-0406">Ion transport</keyword>
<dbReference type="AlphaFoldDB" id="A0AAD4K5R1"/>
<evidence type="ECO:0000313" key="12">
    <source>
        <dbReference type="Proteomes" id="UP001200034"/>
    </source>
</evidence>
<comment type="subcellular location">
    <subcellularLocation>
        <location evidence="1">Mitochondrion outer membrane</location>
    </subcellularLocation>
</comment>
<sequence length="292" mass="31983">LTMATPIYCDLGKLARDLFKVGYLPGLWQLECKTLTSSGIEFFTSGFANQDASKVMGSLQSKYTVEDYGITLTERWNTENLLYGQIMQKDKVAEGLMLIAEASFQPSSGDKSGKLLADLAKENYNLLGKVGLNKGEPFLGCSLVLRHNEFLGGVALNYETNNENLEWKVALGWTNEQTTLHGEVVNAEGWLVSLYHKANDKIDAGLEVGKPMASTTPEGEEVPSELNFGVGMIYRLEGDALIRAKINNKVELGLGYQQKLREGITMSISTVIDGQNITDGNHKFGVGLSLQC</sequence>
<evidence type="ECO:0000256" key="10">
    <source>
        <dbReference type="ARBA" id="ARBA00023136"/>
    </source>
</evidence>
<dbReference type="Proteomes" id="UP001200034">
    <property type="component" value="Unassembled WGS sequence"/>
</dbReference>
<evidence type="ECO:0000256" key="6">
    <source>
        <dbReference type="ARBA" id="ARBA00022787"/>
    </source>
</evidence>
<evidence type="ECO:0000256" key="4">
    <source>
        <dbReference type="ARBA" id="ARBA00022452"/>
    </source>
</evidence>
<dbReference type="GO" id="GO:0008308">
    <property type="term" value="F:voltage-gated monoatomic anion channel activity"/>
    <property type="evidence" value="ECO:0007669"/>
    <property type="project" value="InterPro"/>
</dbReference>
<evidence type="ECO:0000256" key="3">
    <source>
        <dbReference type="ARBA" id="ARBA00022448"/>
    </source>
</evidence>
<organism evidence="11 12">
    <name type="scientific">Drosophila rubida</name>
    <dbReference type="NCBI Taxonomy" id="30044"/>
    <lineage>
        <taxon>Eukaryota</taxon>
        <taxon>Metazoa</taxon>
        <taxon>Ecdysozoa</taxon>
        <taxon>Arthropoda</taxon>
        <taxon>Hexapoda</taxon>
        <taxon>Insecta</taxon>
        <taxon>Pterygota</taxon>
        <taxon>Neoptera</taxon>
        <taxon>Endopterygota</taxon>
        <taxon>Diptera</taxon>
        <taxon>Brachycera</taxon>
        <taxon>Muscomorpha</taxon>
        <taxon>Ephydroidea</taxon>
        <taxon>Drosophilidae</taxon>
        <taxon>Drosophila</taxon>
    </lineage>
</organism>
<keyword evidence="6" id="KW-1000">Mitochondrion outer membrane</keyword>
<dbReference type="PRINTS" id="PR00185">
    <property type="entry name" value="EUKARYTPORIN"/>
</dbReference>
<comment type="caution">
    <text evidence="11">The sequence shown here is derived from an EMBL/GenBank/DDBJ whole genome shotgun (WGS) entry which is preliminary data.</text>
</comment>
<dbReference type="PANTHER" id="PTHR11743:SF70">
    <property type="entry name" value="GH26960P-RELATED"/>
    <property type="match status" value="1"/>
</dbReference>
<dbReference type="Gene3D" id="2.40.160.10">
    <property type="entry name" value="Porin"/>
    <property type="match status" value="1"/>
</dbReference>
<keyword evidence="9" id="KW-0496">Mitochondrion</keyword>
<keyword evidence="12" id="KW-1185">Reference proteome</keyword>
<evidence type="ECO:0000256" key="2">
    <source>
        <dbReference type="ARBA" id="ARBA00007780"/>
    </source>
</evidence>
<evidence type="ECO:0000256" key="1">
    <source>
        <dbReference type="ARBA" id="ARBA00004294"/>
    </source>
</evidence>
<keyword evidence="10" id="KW-0472">Membrane</keyword>
<evidence type="ECO:0000313" key="11">
    <source>
        <dbReference type="EMBL" id="KAH8376614.1"/>
    </source>
</evidence>
<dbReference type="GO" id="GO:0015288">
    <property type="term" value="F:porin activity"/>
    <property type="evidence" value="ECO:0007669"/>
    <property type="project" value="UniProtKB-KW"/>
</dbReference>
<dbReference type="GO" id="GO:0046930">
    <property type="term" value="C:pore complex"/>
    <property type="evidence" value="ECO:0007669"/>
    <property type="project" value="UniProtKB-KW"/>
</dbReference>
<evidence type="ECO:0000256" key="9">
    <source>
        <dbReference type="ARBA" id="ARBA00023128"/>
    </source>
</evidence>
<reference evidence="11" key="1">
    <citation type="journal article" date="2021" name="Mol. Ecol. Resour.">
        <title>Phylogenomic analyses of the genus Drosophila reveals genomic signals of climate adaptation.</title>
        <authorList>
            <person name="Li F."/>
            <person name="Rane R.V."/>
            <person name="Luria V."/>
            <person name="Xiong Z."/>
            <person name="Chen J."/>
            <person name="Li Z."/>
            <person name="Catullo R.A."/>
            <person name="Griffin P.C."/>
            <person name="Schiffer M."/>
            <person name="Pearce S."/>
            <person name="Lee S.F."/>
            <person name="McElroy K."/>
            <person name="Stocker A."/>
            <person name="Shirriffs J."/>
            <person name="Cockerell F."/>
            <person name="Coppin C."/>
            <person name="Sgro C.M."/>
            <person name="Karger A."/>
            <person name="Cain J.W."/>
            <person name="Weber J.A."/>
            <person name="Santpere G."/>
            <person name="Kirschner M.W."/>
            <person name="Hoffmann A.A."/>
            <person name="Oakeshott J.G."/>
            <person name="Zhang G."/>
        </authorList>
    </citation>
    <scope>NUCLEOTIDE SEQUENCE</scope>
    <source>
        <strain evidence="11">BGI-SZ-2011g</strain>
    </source>
</reference>
<dbReference type="Pfam" id="PF01459">
    <property type="entry name" value="Porin_3"/>
    <property type="match status" value="1"/>
</dbReference>
<dbReference type="CDD" id="cd07306">
    <property type="entry name" value="Porin3_VDAC"/>
    <property type="match status" value="1"/>
</dbReference>
<dbReference type="GO" id="GO:0005741">
    <property type="term" value="C:mitochondrial outer membrane"/>
    <property type="evidence" value="ECO:0007669"/>
    <property type="project" value="UniProtKB-SubCell"/>
</dbReference>
<evidence type="ECO:0000256" key="8">
    <source>
        <dbReference type="ARBA" id="ARBA00023114"/>
    </source>
</evidence>
<comment type="similarity">
    <text evidence="2">Belongs to the eukaryotic mitochondrial porin family.</text>
</comment>
<dbReference type="EMBL" id="JAJJHW010001127">
    <property type="protein sequence ID" value="KAH8376614.1"/>
    <property type="molecule type" value="Genomic_DNA"/>
</dbReference>
<name>A0AAD4K5R1_9MUSC</name>
<evidence type="ECO:0008006" key="13">
    <source>
        <dbReference type="Google" id="ProtNLM"/>
    </source>
</evidence>
<proteinExistence type="inferred from homology"/>
<gene>
    <name evidence="11" type="ORF">KR093_000407</name>
</gene>
<protein>
    <recommendedName>
        <fullName evidence="13">Voltage-dependent anion-selective channel</fullName>
    </recommendedName>
</protein>
<dbReference type="InterPro" id="IPR023614">
    <property type="entry name" value="Porin_dom_sf"/>
</dbReference>
<dbReference type="PANTHER" id="PTHR11743">
    <property type="entry name" value="VOLTAGE-DEPENDENT ANION-SELECTIVE CHANNEL"/>
    <property type="match status" value="1"/>
</dbReference>
<keyword evidence="5" id="KW-0812">Transmembrane</keyword>
<keyword evidence="3" id="KW-0813">Transport</keyword>
<dbReference type="InterPro" id="IPR027246">
    <property type="entry name" value="Porin_Euk/Tom40"/>
</dbReference>
<keyword evidence="4" id="KW-1134">Transmembrane beta strand</keyword>
<dbReference type="InterPro" id="IPR001925">
    <property type="entry name" value="Porin_Euk"/>
</dbReference>
<feature type="non-terminal residue" evidence="11">
    <location>
        <position position="1"/>
    </location>
</feature>
<accession>A0AAD4K5R1</accession>
<dbReference type="FunFam" id="2.40.160.10:FF:000012">
    <property type="entry name" value="Voltage-dependent anion-selective channel"/>
    <property type="match status" value="1"/>
</dbReference>